<evidence type="ECO:0000256" key="2">
    <source>
        <dbReference type="SAM" id="SignalP"/>
    </source>
</evidence>
<dbReference type="EMBL" id="QOVN01000003">
    <property type="protein sequence ID" value="RXG29333.1"/>
    <property type="molecule type" value="Genomic_DNA"/>
</dbReference>
<dbReference type="Proteomes" id="UP000290037">
    <property type="component" value="Unassembled WGS sequence"/>
</dbReference>
<evidence type="ECO:0000256" key="1">
    <source>
        <dbReference type="SAM" id="Coils"/>
    </source>
</evidence>
<dbReference type="PROSITE" id="PS51257">
    <property type="entry name" value="PROKAR_LIPOPROTEIN"/>
    <property type="match status" value="1"/>
</dbReference>
<feature type="coiled-coil region" evidence="1">
    <location>
        <begin position="76"/>
        <end position="103"/>
    </location>
</feature>
<dbReference type="EMBL" id="FQXT01000004">
    <property type="protein sequence ID" value="SHI13358.1"/>
    <property type="molecule type" value="Genomic_DNA"/>
</dbReference>
<proteinExistence type="predicted"/>
<reference evidence="3 6" key="3">
    <citation type="submission" date="2018-07" db="EMBL/GenBank/DDBJ databases">
        <title>Leeuwenhoekiella genomics.</title>
        <authorList>
            <person name="Tahon G."/>
            <person name="Willems A."/>
        </authorList>
    </citation>
    <scope>NUCLEOTIDE SEQUENCE [LARGE SCALE GENOMIC DNA]</scope>
    <source>
        <strain evidence="3 6">LMG 24856</strain>
    </source>
</reference>
<keyword evidence="6" id="KW-1185">Reference proteome</keyword>
<keyword evidence="2" id="KW-0732">Signal</keyword>
<feature type="chain" id="PRO_5013291170" description="Lipoprotein" evidence="2">
    <location>
        <begin position="22"/>
        <end position="148"/>
    </location>
</feature>
<evidence type="ECO:0000313" key="3">
    <source>
        <dbReference type="EMBL" id="RXG29333.1"/>
    </source>
</evidence>
<feature type="signal peptide" evidence="2">
    <location>
        <begin position="1"/>
        <end position="21"/>
    </location>
</feature>
<name>A0A1M5YN69_9FLAO</name>
<protein>
    <recommendedName>
        <fullName evidence="7">Lipoprotein</fullName>
    </recommendedName>
</protein>
<organism evidence="4 5">
    <name type="scientific">Leeuwenhoekiella palythoae</name>
    <dbReference type="NCBI Taxonomy" id="573501"/>
    <lineage>
        <taxon>Bacteria</taxon>
        <taxon>Pseudomonadati</taxon>
        <taxon>Bacteroidota</taxon>
        <taxon>Flavobacteriia</taxon>
        <taxon>Flavobacteriales</taxon>
        <taxon>Flavobacteriaceae</taxon>
        <taxon>Leeuwenhoekiella</taxon>
    </lineage>
</organism>
<dbReference type="STRING" id="573501.SAMN04487999_2155"/>
<dbReference type="Proteomes" id="UP000184240">
    <property type="component" value="Unassembled WGS sequence"/>
</dbReference>
<dbReference type="AlphaFoldDB" id="A0A1M5YN69"/>
<gene>
    <name evidence="3" type="ORF">DSM01_1431</name>
    <name evidence="4" type="ORF">SAMN04487999_2155</name>
</gene>
<sequence>MRRFLYVFTAALGLLVVVACGATPGITTTKKQLPNAPLYTYIDTKGNVYSISSKKLIYEPVSADNTIDGLDDEGRYLELNIELNDYTKMAAECERQLNTTQKELPANYTGYAIPTLTRKDSLETQSIDLSIEAVDELDYVIKPFLNDE</sequence>
<reference evidence="4" key="1">
    <citation type="submission" date="2016-11" db="EMBL/GenBank/DDBJ databases">
        <authorList>
            <person name="Jaros S."/>
            <person name="Januszkiewicz K."/>
            <person name="Wedrychowicz H."/>
        </authorList>
    </citation>
    <scope>NUCLEOTIDE SEQUENCE [LARGE SCALE GENOMIC DNA]</scope>
    <source>
        <strain evidence="4">DSM 19859</strain>
    </source>
</reference>
<evidence type="ECO:0000313" key="5">
    <source>
        <dbReference type="Proteomes" id="UP000184240"/>
    </source>
</evidence>
<reference evidence="5" key="2">
    <citation type="submission" date="2016-11" db="EMBL/GenBank/DDBJ databases">
        <authorList>
            <person name="Varghese N."/>
            <person name="Submissions S."/>
        </authorList>
    </citation>
    <scope>NUCLEOTIDE SEQUENCE [LARGE SCALE GENOMIC DNA]</scope>
    <source>
        <strain evidence="5">DSM 19859</strain>
    </source>
</reference>
<dbReference type="OrthoDB" id="1439476at2"/>
<evidence type="ECO:0000313" key="6">
    <source>
        <dbReference type="Proteomes" id="UP000290037"/>
    </source>
</evidence>
<accession>A0A1M5YN69</accession>
<dbReference type="RefSeq" id="WP_072982966.1">
    <property type="nucleotide sequence ID" value="NZ_FQXT01000004.1"/>
</dbReference>
<evidence type="ECO:0008006" key="7">
    <source>
        <dbReference type="Google" id="ProtNLM"/>
    </source>
</evidence>
<evidence type="ECO:0000313" key="4">
    <source>
        <dbReference type="EMBL" id="SHI13358.1"/>
    </source>
</evidence>
<keyword evidence="1" id="KW-0175">Coiled coil</keyword>